<feature type="transmembrane region" description="Helical" evidence="7">
    <location>
        <begin position="232"/>
        <end position="251"/>
    </location>
</feature>
<keyword evidence="8" id="KW-1185">Reference proteome</keyword>
<evidence type="ECO:0000256" key="1">
    <source>
        <dbReference type="ARBA" id="ARBA00004141"/>
    </source>
</evidence>
<sequence>MAIVLIKEASKAVGDMSCSLFFPVIPGLIDLIMLVVWGVVVVHLFSSGQPICRYNDRTPPGRRDPSGNLVKNGSDCLCSSDTTDADPYCQFWSYSLNQLAIVGFVFCVFAVLWFGFFISGFNQMVPSRIGSIRIISDSHLTIHPLFIGYGAKFNEEKFRTCNHRSISVHGTSFYTSAKNAFNLLLKNIDRVIVLNQLTSVVLFASQLIIILVSVGIAYAFGTISLIQNLNYGWLPLVCIFIGSIIICNIFFEVFDMAVDTIFLCFDSDSKFSYFDFLRESERSEILILKQNTRMEDIDTNDGTPYYASNDLKNLLLKDAPHSL</sequence>
<evidence type="ECO:0000256" key="5">
    <source>
        <dbReference type="ARBA" id="ARBA00023136"/>
    </source>
</evidence>
<evidence type="ECO:0000313" key="8">
    <source>
        <dbReference type="Proteomes" id="UP000887565"/>
    </source>
</evidence>
<protein>
    <recommendedName>
        <fullName evidence="7">Choline transporter-like protein</fullName>
    </recommendedName>
</protein>
<dbReference type="Pfam" id="PF04515">
    <property type="entry name" value="Choline_transpo"/>
    <property type="match status" value="2"/>
</dbReference>
<comment type="subcellular location">
    <subcellularLocation>
        <location evidence="7">Cell membrane</location>
        <topology evidence="7">Multi-pass membrane protein</topology>
    </subcellularLocation>
    <subcellularLocation>
        <location evidence="1">Membrane</location>
        <topology evidence="1">Multi-pass membrane protein</topology>
    </subcellularLocation>
</comment>
<dbReference type="GO" id="GO:0022857">
    <property type="term" value="F:transmembrane transporter activity"/>
    <property type="evidence" value="ECO:0007669"/>
    <property type="project" value="UniProtKB-UniRule"/>
</dbReference>
<evidence type="ECO:0000256" key="6">
    <source>
        <dbReference type="ARBA" id="ARBA00023180"/>
    </source>
</evidence>
<dbReference type="WBParaSite" id="nRc.2.0.1.t29078-RA">
    <property type="protein sequence ID" value="nRc.2.0.1.t29078-RA"/>
    <property type="gene ID" value="nRc.2.0.1.g29078"/>
</dbReference>
<keyword evidence="5 7" id="KW-0472">Membrane</keyword>
<evidence type="ECO:0000313" key="9">
    <source>
        <dbReference type="WBParaSite" id="nRc.2.0.1.t29078-RA"/>
    </source>
</evidence>
<keyword evidence="4 7" id="KW-1133">Transmembrane helix</keyword>
<keyword evidence="3 7" id="KW-0812">Transmembrane</keyword>
<dbReference type="PANTHER" id="PTHR12385:SF14">
    <property type="entry name" value="CHOLINE TRANSPORTER-LIKE 2"/>
    <property type="match status" value="1"/>
</dbReference>
<evidence type="ECO:0000256" key="7">
    <source>
        <dbReference type="RuleBase" id="RU368066"/>
    </source>
</evidence>
<comment type="caution">
    <text evidence="7">Lacks conserved residue(s) required for the propagation of feature annotation.</text>
</comment>
<feature type="transmembrane region" description="Helical" evidence="7">
    <location>
        <begin position="200"/>
        <end position="220"/>
    </location>
</feature>
<comment type="similarity">
    <text evidence="2 7">Belongs to the CTL (choline transporter-like) family.</text>
</comment>
<dbReference type="Proteomes" id="UP000887565">
    <property type="component" value="Unplaced"/>
</dbReference>
<dbReference type="GO" id="GO:0005886">
    <property type="term" value="C:plasma membrane"/>
    <property type="evidence" value="ECO:0007669"/>
    <property type="project" value="UniProtKB-SubCell"/>
</dbReference>
<dbReference type="InterPro" id="IPR007603">
    <property type="entry name" value="Choline_transptr-like"/>
</dbReference>
<keyword evidence="6" id="KW-0325">Glycoprotein</keyword>
<comment type="function">
    <text evidence="7">Choline transporter.</text>
</comment>
<accession>A0A915JSJ5</accession>
<reference evidence="9" key="1">
    <citation type="submission" date="2022-11" db="UniProtKB">
        <authorList>
            <consortium name="WormBaseParasite"/>
        </authorList>
    </citation>
    <scope>IDENTIFICATION</scope>
</reference>
<dbReference type="PANTHER" id="PTHR12385">
    <property type="entry name" value="CHOLINE TRANSPORTER-LIKE (SLC FAMILY 44)"/>
    <property type="match status" value="1"/>
</dbReference>
<evidence type="ECO:0000256" key="4">
    <source>
        <dbReference type="ARBA" id="ARBA00022989"/>
    </source>
</evidence>
<feature type="transmembrane region" description="Helical" evidence="7">
    <location>
        <begin position="20"/>
        <end position="45"/>
    </location>
</feature>
<evidence type="ECO:0000256" key="2">
    <source>
        <dbReference type="ARBA" id="ARBA00007168"/>
    </source>
</evidence>
<evidence type="ECO:0000256" key="3">
    <source>
        <dbReference type="ARBA" id="ARBA00022692"/>
    </source>
</evidence>
<organism evidence="8 9">
    <name type="scientific">Romanomermis culicivorax</name>
    <name type="common">Nematode worm</name>
    <dbReference type="NCBI Taxonomy" id="13658"/>
    <lineage>
        <taxon>Eukaryota</taxon>
        <taxon>Metazoa</taxon>
        <taxon>Ecdysozoa</taxon>
        <taxon>Nematoda</taxon>
        <taxon>Enoplea</taxon>
        <taxon>Dorylaimia</taxon>
        <taxon>Mermithida</taxon>
        <taxon>Mermithoidea</taxon>
        <taxon>Mermithidae</taxon>
        <taxon>Romanomermis</taxon>
    </lineage>
</organism>
<name>A0A915JSJ5_ROMCU</name>
<proteinExistence type="inferred from homology"/>
<feature type="transmembrane region" description="Helical" evidence="7">
    <location>
        <begin position="100"/>
        <end position="121"/>
    </location>
</feature>
<dbReference type="AlphaFoldDB" id="A0A915JSJ5"/>